<evidence type="ECO:0000313" key="2">
    <source>
        <dbReference type="Proteomes" id="UP000295748"/>
    </source>
</evidence>
<dbReference type="EMBL" id="CP038266">
    <property type="protein sequence ID" value="QBR87474.1"/>
    <property type="molecule type" value="Genomic_DNA"/>
</dbReference>
<organism evidence="1 2">
    <name type="scientific">Microbacterium wangchenii</name>
    <dbReference type="NCBI Taxonomy" id="2541726"/>
    <lineage>
        <taxon>Bacteria</taxon>
        <taxon>Bacillati</taxon>
        <taxon>Actinomycetota</taxon>
        <taxon>Actinomycetes</taxon>
        <taxon>Micrococcales</taxon>
        <taxon>Microbacteriaceae</taxon>
        <taxon>Microbacterium</taxon>
    </lineage>
</organism>
<gene>
    <name evidence="1" type="ORF">E4K62_01430</name>
</gene>
<evidence type="ECO:0000313" key="1">
    <source>
        <dbReference type="EMBL" id="QBR87474.1"/>
    </source>
</evidence>
<keyword evidence="2" id="KW-1185">Reference proteome</keyword>
<reference evidence="1 2" key="1">
    <citation type="submission" date="2019-03" db="EMBL/GenBank/DDBJ databases">
        <authorList>
            <person name="Dong K."/>
        </authorList>
    </citation>
    <scope>NUCLEOTIDE SEQUENCE [LARGE SCALE GENOMIC DNA]</scope>
    <source>
        <strain evidence="2">dk512</strain>
    </source>
</reference>
<protein>
    <recommendedName>
        <fullName evidence="3">Zeta toxin domain-containing protein</fullName>
    </recommendedName>
</protein>
<proteinExistence type="predicted"/>
<evidence type="ECO:0008006" key="3">
    <source>
        <dbReference type="Google" id="ProtNLM"/>
    </source>
</evidence>
<dbReference type="Proteomes" id="UP000295748">
    <property type="component" value="Chromosome"/>
</dbReference>
<sequence length="251" mass="27071">MAILQTEDLAALLGGAGRNEAAETFRTGLLHAQREKLPLIVDDPQVAGSPNGPLEAFKAAGFSTRVVLAVERDSTSALTASTRQLRSGALGAHSTLTQSVAEQWDPIMETLRGIPTTTLDRVTVLDGDGAPMYDGPPSGKAWAAARDARHAPLSGMQGIAWLSELRRIGEYVRSARQSISRDDVALVEQLYAVAQKRVLPELPIRPDSTAATVQRDRIRVERAQLKRLILDLDRDRDAPGTARPNGPDVTL</sequence>
<accession>A0ABX5SRJ6</accession>
<name>A0ABX5SRJ6_9MICO</name>